<gene>
    <name evidence="2" type="ORF">MNAB215_2723</name>
</gene>
<evidence type="ECO:0000313" key="2">
    <source>
        <dbReference type="EMBL" id="SPM40522.1"/>
    </source>
</evidence>
<proteinExistence type="predicted"/>
<evidence type="ECO:0000256" key="1">
    <source>
        <dbReference type="SAM" id="SignalP"/>
    </source>
</evidence>
<name>A0A2U3P9W3_9MYCO</name>
<sequence>MRKTALIPAAVLAAGIVCASPAHAGVGDWTGKMALGNQANPNYTIPAEFHRIDDAHERMTAANGCVEEWGETPGGVSNTQGNFVTGFVAIHVVSGEQFGCTSQPQVQLGITTNGTHRTMTARSSDAAWLMYGDW</sequence>
<feature type="chain" id="PRO_5015674835" evidence="1">
    <location>
        <begin position="25"/>
        <end position="134"/>
    </location>
</feature>
<dbReference type="Proteomes" id="UP000240424">
    <property type="component" value="Unassembled WGS sequence"/>
</dbReference>
<dbReference type="OrthoDB" id="9975858at2"/>
<organism evidence="2 3">
    <name type="scientific">Mycobacterium numidiamassiliense</name>
    <dbReference type="NCBI Taxonomy" id="1841861"/>
    <lineage>
        <taxon>Bacteria</taxon>
        <taxon>Bacillati</taxon>
        <taxon>Actinomycetota</taxon>
        <taxon>Actinomycetes</taxon>
        <taxon>Mycobacteriales</taxon>
        <taxon>Mycobacteriaceae</taxon>
        <taxon>Mycobacterium</taxon>
    </lineage>
</organism>
<feature type="signal peptide" evidence="1">
    <location>
        <begin position="1"/>
        <end position="24"/>
    </location>
</feature>
<evidence type="ECO:0000313" key="3">
    <source>
        <dbReference type="Proteomes" id="UP000240424"/>
    </source>
</evidence>
<dbReference type="EMBL" id="FUEZ01000004">
    <property type="protein sequence ID" value="SPM40522.1"/>
    <property type="molecule type" value="Genomic_DNA"/>
</dbReference>
<dbReference type="AlphaFoldDB" id="A0A2U3P9W3"/>
<accession>A0A2U3P9W3</accession>
<protein>
    <submittedName>
        <fullName evidence="2">Mycobacterium numidiamassiliense ORFan</fullName>
    </submittedName>
</protein>
<reference evidence="2 3" key="1">
    <citation type="submission" date="2017-01" db="EMBL/GenBank/DDBJ databases">
        <authorList>
            <consortium name="Urmite Genomes"/>
        </authorList>
    </citation>
    <scope>NUCLEOTIDE SEQUENCE [LARGE SCALE GENOMIC DNA]</scope>
    <source>
        <strain evidence="2 3">AB215</strain>
    </source>
</reference>
<keyword evidence="3" id="KW-1185">Reference proteome</keyword>
<dbReference type="RefSeq" id="WP_077079314.1">
    <property type="nucleotide sequence ID" value="NZ_FUEZ01000004.1"/>
</dbReference>
<keyword evidence="1" id="KW-0732">Signal</keyword>